<keyword evidence="3" id="KW-0808">Transferase</keyword>
<dbReference type="Gene3D" id="1.10.510.10">
    <property type="entry name" value="Transferase(Phosphotransferase) domain 1"/>
    <property type="match status" value="1"/>
</dbReference>
<dbReference type="GO" id="GO:0004674">
    <property type="term" value="F:protein serine/threonine kinase activity"/>
    <property type="evidence" value="ECO:0007669"/>
    <property type="project" value="UniProtKB-KW"/>
</dbReference>
<dbReference type="PANTHER" id="PTHR27005">
    <property type="entry name" value="WALL-ASSOCIATED RECEPTOR KINASE-LIKE 21"/>
    <property type="match status" value="1"/>
</dbReference>
<evidence type="ECO:0000256" key="15">
    <source>
        <dbReference type="SAM" id="MobiDB-lite"/>
    </source>
</evidence>
<dbReference type="FunFam" id="1.10.510.10:FF:000084">
    <property type="entry name" value="Wall-associated receptor kinase 2"/>
    <property type="match status" value="1"/>
</dbReference>
<keyword evidence="8" id="KW-0067">ATP-binding</keyword>
<evidence type="ECO:0000256" key="9">
    <source>
        <dbReference type="ARBA" id="ARBA00022989"/>
    </source>
</evidence>
<keyword evidence="7" id="KW-0418">Kinase</keyword>
<dbReference type="Proteomes" id="UP000029120">
    <property type="component" value="Chromosome 1"/>
</dbReference>
<comment type="catalytic activity">
    <reaction evidence="14">
        <text>L-threonyl-[protein] + ATP = O-phospho-L-threonyl-[protein] + ADP + H(+)</text>
        <dbReference type="Rhea" id="RHEA:46608"/>
        <dbReference type="Rhea" id="RHEA-COMP:11060"/>
        <dbReference type="Rhea" id="RHEA-COMP:11605"/>
        <dbReference type="ChEBI" id="CHEBI:15378"/>
        <dbReference type="ChEBI" id="CHEBI:30013"/>
        <dbReference type="ChEBI" id="CHEBI:30616"/>
        <dbReference type="ChEBI" id="CHEBI:61977"/>
        <dbReference type="ChEBI" id="CHEBI:456216"/>
    </reaction>
</comment>
<accession>A0A087HPM1</accession>
<keyword evidence="2" id="KW-0723">Serine/threonine-protein kinase</keyword>
<proteinExistence type="predicted"/>
<organism evidence="18 19">
    <name type="scientific">Arabis alpina</name>
    <name type="common">Alpine rock-cress</name>
    <dbReference type="NCBI Taxonomy" id="50452"/>
    <lineage>
        <taxon>Eukaryota</taxon>
        <taxon>Viridiplantae</taxon>
        <taxon>Streptophyta</taxon>
        <taxon>Embryophyta</taxon>
        <taxon>Tracheophyta</taxon>
        <taxon>Spermatophyta</taxon>
        <taxon>Magnoliopsida</taxon>
        <taxon>eudicotyledons</taxon>
        <taxon>Gunneridae</taxon>
        <taxon>Pentapetalae</taxon>
        <taxon>rosids</taxon>
        <taxon>malvids</taxon>
        <taxon>Brassicales</taxon>
        <taxon>Brassicaceae</taxon>
        <taxon>Arabideae</taxon>
        <taxon>Arabis</taxon>
    </lineage>
</organism>
<dbReference type="InterPro" id="IPR001245">
    <property type="entry name" value="Ser-Thr/Tyr_kinase_cat_dom"/>
</dbReference>
<keyword evidence="10 16" id="KW-0472">Membrane</keyword>
<dbReference type="FunFam" id="3.30.200.20:FF:000043">
    <property type="entry name" value="Wall-associated receptor kinase 2"/>
    <property type="match status" value="1"/>
</dbReference>
<dbReference type="SMART" id="SM00220">
    <property type="entry name" value="S_TKc"/>
    <property type="match status" value="1"/>
</dbReference>
<evidence type="ECO:0000313" key="19">
    <source>
        <dbReference type="Proteomes" id="UP000029120"/>
    </source>
</evidence>
<dbReference type="Pfam" id="PF08488">
    <property type="entry name" value="WAK"/>
    <property type="match status" value="1"/>
</dbReference>
<evidence type="ECO:0000256" key="12">
    <source>
        <dbReference type="ARBA" id="ARBA00023180"/>
    </source>
</evidence>
<dbReference type="PROSITE" id="PS00108">
    <property type="entry name" value="PROTEIN_KINASE_ST"/>
    <property type="match status" value="1"/>
</dbReference>
<evidence type="ECO:0000256" key="4">
    <source>
        <dbReference type="ARBA" id="ARBA00022692"/>
    </source>
</evidence>
<dbReference type="InterPro" id="IPR045274">
    <property type="entry name" value="WAK-like"/>
</dbReference>
<dbReference type="GO" id="GO:0005524">
    <property type="term" value="F:ATP binding"/>
    <property type="evidence" value="ECO:0007669"/>
    <property type="project" value="UniProtKB-KW"/>
</dbReference>
<keyword evidence="11" id="KW-1015">Disulfide bond</keyword>
<evidence type="ECO:0000256" key="3">
    <source>
        <dbReference type="ARBA" id="ARBA00022679"/>
    </source>
</evidence>
<dbReference type="EMBL" id="CM002869">
    <property type="protein sequence ID" value="KFK44073.1"/>
    <property type="molecule type" value="Genomic_DNA"/>
</dbReference>
<dbReference type="Pfam" id="PF07714">
    <property type="entry name" value="PK_Tyr_Ser-Thr"/>
    <property type="match status" value="1"/>
</dbReference>
<keyword evidence="4 16" id="KW-0812">Transmembrane</keyword>
<reference evidence="19" key="1">
    <citation type="journal article" date="2015" name="Nat. Plants">
        <title>Genome expansion of Arabis alpina linked with retrotransposition and reduced symmetric DNA methylation.</title>
        <authorList>
            <person name="Willing E.M."/>
            <person name="Rawat V."/>
            <person name="Mandakova T."/>
            <person name="Maumus F."/>
            <person name="James G.V."/>
            <person name="Nordstroem K.J."/>
            <person name="Becker C."/>
            <person name="Warthmann N."/>
            <person name="Chica C."/>
            <person name="Szarzynska B."/>
            <person name="Zytnicki M."/>
            <person name="Albani M.C."/>
            <person name="Kiefer C."/>
            <person name="Bergonzi S."/>
            <person name="Castaings L."/>
            <person name="Mateos J.L."/>
            <person name="Berns M.C."/>
            <person name="Bujdoso N."/>
            <person name="Piofczyk T."/>
            <person name="de Lorenzo L."/>
            <person name="Barrero-Sicilia C."/>
            <person name="Mateos I."/>
            <person name="Piednoel M."/>
            <person name="Hagmann J."/>
            <person name="Chen-Min-Tao R."/>
            <person name="Iglesias-Fernandez R."/>
            <person name="Schuster S.C."/>
            <person name="Alonso-Blanco C."/>
            <person name="Roudier F."/>
            <person name="Carbonero P."/>
            <person name="Paz-Ares J."/>
            <person name="Davis S.J."/>
            <person name="Pecinka A."/>
            <person name="Quesneville H."/>
            <person name="Colot V."/>
            <person name="Lysak M.A."/>
            <person name="Weigel D."/>
            <person name="Coupland G."/>
            <person name="Schneeberger K."/>
        </authorList>
    </citation>
    <scope>NUCLEOTIDE SEQUENCE [LARGE SCALE GENOMIC DNA]</scope>
    <source>
        <strain evidence="19">cv. Pajares</strain>
    </source>
</reference>
<dbReference type="Gramene" id="KFK44073">
    <property type="protein sequence ID" value="KFK44073"/>
    <property type="gene ID" value="AALP_AA1G212600"/>
</dbReference>
<evidence type="ECO:0000256" key="6">
    <source>
        <dbReference type="ARBA" id="ARBA00022741"/>
    </source>
</evidence>
<gene>
    <name evidence="18" type="ordered locus">AALP_Aa1g212600</name>
</gene>
<dbReference type="OrthoDB" id="4062651at2759"/>
<feature type="domain" description="Protein kinase" evidence="17">
    <location>
        <begin position="220"/>
        <end position="494"/>
    </location>
</feature>
<evidence type="ECO:0000256" key="1">
    <source>
        <dbReference type="ARBA" id="ARBA00004479"/>
    </source>
</evidence>
<evidence type="ECO:0000256" key="11">
    <source>
        <dbReference type="ARBA" id="ARBA00023157"/>
    </source>
</evidence>
<evidence type="ECO:0000256" key="7">
    <source>
        <dbReference type="ARBA" id="ARBA00022777"/>
    </source>
</evidence>
<dbReference type="InterPro" id="IPR008271">
    <property type="entry name" value="Ser/Thr_kinase_AS"/>
</dbReference>
<feature type="transmembrane region" description="Helical" evidence="16">
    <location>
        <begin position="145"/>
        <end position="170"/>
    </location>
</feature>
<dbReference type="CDD" id="cd00054">
    <property type="entry name" value="EGF_CA"/>
    <property type="match status" value="1"/>
</dbReference>
<evidence type="ECO:0000259" key="17">
    <source>
        <dbReference type="PROSITE" id="PS50011"/>
    </source>
</evidence>
<evidence type="ECO:0000256" key="8">
    <source>
        <dbReference type="ARBA" id="ARBA00022840"/>
    </source>
</evidence>
<dbReference type="OMA" id="IWRDSRC"/>
<feature type="compositionally biased region" description="Low complexity" evidence="15">
    <location>
        <begin position="535"/>
        <end position="545"/>
    </location>
</feature>
<dbReference type="InterPro" id="IPR000719">
    <property type="entry name" value="Prot_kinase_dom"/>
</dbReference>
<dbReference type="PROSITE" id="PS50011">
    <property type="entry name" value="PROTEIN_KINASE_DOM"/>
    <property type="match status" value="1"/>
</dbReference>
<dbReference type="AlphaFoldDB" id="A0A087HPM1"/>
<name>A0A087HPM1_ARAAL</name>
<keyword evidence="12" id="KW-0325">Glycoprotein</keyword>
<evidence type="ECO:0000256" key="13">
    <source>
        <dbReference type="ARBA" id="ARBA00047558"/>
    </source>
</evidence>
<dbReference type="InterPro" id="IPR018097">
    <property type="entry name" value="EGF_Ca-bd_CS"/>
</dbReference>
<dbReference type="GO" id="GO:0005886">
    <property type="term" value="C:plasma membrane"/>
    <property type="evidence" value="ECO:0007669"/>
    <property type="project" value="TreeGrafter"/>
</dbReference>
<sequence length="556" mass="62342">MEINNGFCRASLSDDEAQQVMGVRIESFDHDNSTSRECRVAFLTDEVYTLSNATKPQAFFAKGYATVTMEWVIQTNNLSLVNSLDCKNNKEFQNYTSNPYLFNGCTDLNECLLPYPYGNGRYCGKRQTCVNVQGSYDCLDDKTGAILIGVGAGFGVLVLVGGIWFLIKFVKKRRVTQRKRKFFKRNGGLLLEQQLNTREGNIEKTILFTSRELEKATENFSDNRILGQGGQGTVYKGMLVDGRTVAVKKSKAVDEDRLDEFINEVVILSEVNHRHVVKLLGCCLETEVPILVYEFIPNGNLLQHIHEESDDYTMIWGVRLRIAVDIAGALSYLHSAASSPIYHRDVKSTNILLDEKYRAKVSDFGTSRTVTLDHTHWTTFISGTVGYVDPEYYGSSQYTDKSDVYSFGVILVELITGEKPVITLPDSQEIRGLADHFKASMKENKFFDIMDARIRDACKPEQVMAVANLARRCLNSKGKKRPYMREVFTELEKISSSPEDALLQLGNDDDADDEEEGMNIIDITDSWTIGDTAPIPSTIASSSSSDVEPLFPGSTW</sequence>
<dbReference type="SUPFAM" id="SSF56112">
    <property type="entry name" value="Protein kinase-like (PK-like)"/>
    <property type="match status" value="1"/>
</dbReference>
<dbReference type="eggNOG" id="ENOG502RMXX">
    <property type="taxonomic scope" value="Eukaryota"/>
</dbReference>
<dbReference type="GO" id="GO:0007166">
    <property type="term" value="P:cell surface receptor signaling pathway"/>
    <property type="evidence" value="ECO:0007669"/>
    <property type="project" value="InterPro"/>
</dbReference>
<feature type="region of interest" description="Disordered" evidence="15">
    <location>
        <begin position="535"/>
        <end position="556"/>
    </location>
</feature>
<dbReference type="Gene3D" id="3.30.200.20">
    <property type="entry name" value="Phosphorylase Kinase, domain 1"/>
    <property type="match status" value="1"/>
</dbReference>
<comment type="subcellular location">
    <subcellularLocation>
        <location evidence="1">Membrane</location>
        <topology evidence="1">Single-pass type I membrane protein</topology>
    </subcellularLocation>
</comment>
<keyword evidence="9 16" id="KW-1133">Transmembrane helix</keyword>
<keyword evidence="19" id="KW-1185">Reference proteome</keyword>
<dbReference type="InterPro" id="IPR011009">
    <property type="entry name" value="Kinase-like_dom_sf"/>
</dbReference>
<dbReference type="GO" id="GO:0005509">
    <property type="term" value="F:calcium ion binding"/>
    <property type="evidence" value="ECO:0007669"/>
    <property type="project" value="InterPro"/>
</dbReference>
<evidence type="ECO:0000256" key="5">
    <source>
        <dbReference type="ARBA" id="ARBA00022729"/>
    </source>
</evidence>
<evidence type="ECO:0000256" key="2">
    <source>
        <dbReference type="ARBA" id="ARBA00022527"/>
    </source>
</evidence>
<dbReference type="PROSITE" id="PS01187">
    <property type="entry name" value="EGF_CA"/>
    <property type="match status" value="1"/>
</dbReference>
<evidence type="ECO:0000256" key="16">
    <source>
        <dbReference type="SAM" id="Phobius"/>
    </source>
</evidence>
<comment type="catalytic activity">
    <reaction evidence="13">
        <text>L-seryl-[protein] + ATP = O-phospho-L-seryl-[protein] + ADP + H(+)</text>
        <dbReference type="Rhea" id="RHEA:17989"/>
        <dbReference type="Rhea" id="RHEA-COMP:9863"/>
        <dbReference type="Rhea" id="RHEA-COMP:11604"/>
        <dbReference type="ChEBI" id="CHEBI:15378"/>
        <dbReference type="ChEBI" id="CHEBI:29999"/>
        <dbReference type="ChEBI" id="CHEBI:30616"/>
        <dbReference type="ChEBI" id="CHEBI:83421"/>
        <dbReference type="ChEBI" id="CHEBI:456216"/>
    </reaction>
</comment>
<protein>
    <recommendedName>
        <fullName evidence="17">Protein kinase domain-containing protein</fullName>
    </recommendedName>
</protein>
<evidence type="ECO:0000256" key="14">
    <source>
        <dbReference type="ARBA" id="ARBA00047951"/>
    </source>
</evidence>
<dbReference type="InterPro" id="IPR013695">
    <property type="entry name" value="WAK"/>
</dbReference>
<keyword evidence="5" id="KW-0732">Signal</keyword>
<dbReference type="PANTHER" id="PTHR27005:SF239">
    <property type="entry name" value="WALL-ASSOCIATED RECEPTOR KINASE-LIKE 11-RELATED"/>
    <property type="match status" value="1"/>
</dbReference>
<evidence type="ECO:0000256" key="10">
    <source>
        <dbReference type="ARBA" id="ARBA00023136"/>
    </source>
</evidence>
<evidence type="ECO:0000313" key="18">
    <source>
        <dbReference type="EMBL" id="KFK44073.1"/>
    </source>
</evidence>
<dbReference type="CDD" id="cd14066">
    <property type="entry name" value="STKc_IRAK"/>
    <property type="match status" value="1"/>
</dbReference>
<keyword evidence="6" id="KW-0547">Nucleotide-binding</keyword>